<accession>A0ABZ2M2N4</accession>
<keyword evidence="3" id="KW-1185">Reference proteome</keyword>
<organism evidence="2 3">
    <name type="scientific">Pendulispora albinea</name>
    <dbReference type="NCBI Taxonomy" id="2741071"/>
    <lineage>
        <taxon>Bacteria</taxon>
        <taxon>Pseudomonadati</taxon>
        <taxon>Myxococcota</taxon>
        <taxon>Myxococcia</taxon>
        <taxon>Myxococcales</taxon>
        <taxon>Sorangiineae</taxon>
        <taxon>Pendulisporaceae</taxon>
        <taxon>Pendulispora</taxon>
    </lineage>
</organism>
<dbReference type="RefSeq" id="WP_394825263.1">
    <property type="nucleotide sequence ID" value="NZ_CP089984.1"/>
</dbReference>
<evidence type="ECO:0000256" key="1">
    <source>
        <dbReference type="SAM" id="MobiDB-lite"/>
    </source>
</evidence>
<gene>
    <name evidence="2" type="ORF">LZC94_48420</name>
</gene>
<sequence>MRGATTFGPAPTLDIPLASIDVGDADDGNLRLLGLHAYEQGRTPDPSAAHAIPEATLTARARVMRSPLRGIVLRGSPQERGSPGVRHLLERPPRTV</sequence>
<proteinExistence type="predicted"/>
<feature type="compositionally biased region" description="Basic and acidic residues" evidence="1">
    <location>
        <begin position="87"/>
        <end position="96"/>
    </location>
</feature>
<protein>
    <submittedName>
        <fullName evidence="2">Uncharacterized protein</fullName>
    </submittedName>
</protein>
<name>A0ABZ2M2N4_9BACT</name>
<evidence type="ECO:0000313" key="2">
    <source>
        <dbReference type="EMBL" id="WXB15630.1"/>
    </source>
</evidence>
<reference evidence="2 3" key="1">
    <citation type="submission" date="2021-12" db="EMBL/GenBank/DDBJ databases">
        <title>Discovery of the Pendulisporaceae a myxobacterial family with distinct sporulation behavior and unique specialized metabolism.</title>
        <authorList>
            <person name="Garcia R."/>
            <person name="Popoff A."/>
            <person name="Bader C.D."/>
            <person name="Loehr J."/>
            <person name="Walesch S."/>
            <person name="Walt C."/>
            <person name="Boldt J."/>
            <person name="Bunk B."/>
            <person name="Haeckl F.J.F.P.J."/>
            <person name="Gunesch A.P."/>
            <person name="Birkelbach J."/>
            <person name="Nuebel U."/>
            <person name="Pietschmann T."/>
            <person name="Bach T."/>
            <person name="Mueller R."/>
        </authorList>
    </citation>
    <scope>NUCLEOTIDE SEQUENCE [LARGE SCALE GENOMIC DNA]</scope>
    <source>
        <strain evidence="2 3">MSr11954</strain>
    </source>
</reference>
<feature type="region of interest" description="Disordered" evidence="1">
    <location>
        <begin position="70"/>
        <end position="96"/>
    </location>
</feature>
<dbReference type="EMBL" id="CP089984">
    <property type="protein sequence ID" value="WXB15630.1"/>
    <property type="molecule type" value="Genomic_DNA"/>
</dbReference>
<evidence type="ECO:0000313" key="3">
    <source>
        <dbReference type="Proteomes" id="UP001370348"/>
    </source>
</evidence>
<dbReference type="Proteomes" id="UP001370348">
    <property type="component" value="Chromosome"/>
</dbReference>